<organism evidence="1 2">
    <name type="scientific">Pandoraea pulmonicola</name>
    <dbReference type="NCBI Taxonomy" id="93221"/>
    <lineage>
        <taxon>Bacteria</taxon>
        <taxon>Pseudomonadati</taxon>
        <taxon>Pseudomonadota</taxon>
        <taxon>Betaproteobacteria</taxon>
        <taxon>Burkholderiales</taxon>
        <taxon>Burkholderiaceae</taxon>
        <taxon>Pandoraea</taxon>
    </lineage>
</organism>
<reference evidence="1" key="1">
    <citation type="submission" date="2016-11" db="EMBL/GenBank/DDBJ databases">
        <title>Complete Genome Sequencing of Pandoraea pulmonicola DSM 16583.</title>
        <authorList>
            <person name="Chan K.-G."/>
        </authorList>
    </citation>
    <scope>NUCLEOTIDE SEQUENCE</scope>
    <source>
        <strain evidence="1">DSM 16583</strain>
    </source>
</reference>
<dbReference type="Proteomes" id="UP000035086">
    <property type="component" value="Chromosome"/>
</dbReference>
<keyword evidence="2" id="KW-1185">Reference proteome</keyword>
<sequence>MPDNAAGTAFDAVRDPVRPPGALVPNNDTFRNRIVDAVFIEQWRAAVKAGDASAQWARFVDDLHGTVFRGARKQQVLDALAASVDLLPVDCQVDAIARLLEGGVEGEAAVREFVDVRVLGPLPRSGLCRLYELFRKHDIDV</sequence>
<evidence type="ECO:0000313" key="2">
    <source>
        <dbReference type="Proteomes" id="UP000035086"/>
    </source>
</evidence>
<name>A0ABM5S0P0_PANPU</name>
<evidence type="ECO:0000313" key="1">
    <source>
        <dbReference type="EMBL" id="AJC21308.1"/>
    </source>
</evidence>
<dbReference type="EMBL" id="CP010310">
    <property type="protein sequence ID" value="AJC21308.1"/>
    <property type="molecule type" value="Genomic_DNA"/>
</dbReference>
<protein>
    <submittedName>
        <fullName evidence="1">Uncharacterized protein</fullName>
    </submittedName>
</protein>
<gene>
    <name evidence="1" type="ORF">RO07_13885</name>
</gene>
<proteinExistence type="predicted"/>
<accession>A0ABM5S0P0</accession>